<comment type="caution">
    <text evidence="1">The sequence shown here is derived from an EMBL/GenBank/DDBJ whole genome shotgun (WGS) entry which is preliminary data.</text>
</comment>
<protein>
    <submittedName>
        <fullName evidence="1">Uncharacterized protein</fullName>
    </submittedName>
</protein>
<dbReference type="EMBL" id="QQNH01000017">
    <property type="protein sequence ID" value="RDE08378.1"/>
    <property type="molecule type" value="Genomic_DNA"/>
</dbReference>
<dbReference type="AlphaFoldDB" id="A0A369W1G2"/>
<evidence type="ECO:0000313" key="2">
    <source>
        <dbReference type="Proteomes" id="UP000253759"/>
    </source>
</evidence>
<dbReference type="Proteomes" id="UP000253759">
    <property type="component" value="Unassembled WGS sequence"/>
</dbReference>
<dbReference type="RefSeq" id="WP_147276076.1">
    <property type="nucleotide sequence ID" value="NZ_QQNH01000017.1"/>
</dbReference>
<reference evidence="2" key="1">
    <citation type="submission" date="2018-07" db="EMBL/GenBank/DDBJ databases">
        <authorList>
            <person name="Liu B.-T."/>
            <person name="Du Z."/>
        </authorList>
    </citation>
    <scope>NUCLEOTIDE SEQUENCE [LARGE SCALE GENOMIC DNA]</scope>
    <source>
        <strain evidence="2">XYN52</strain>
    </source>
</reference>
<evidence type="ECO:0000313" key="1">
    <source>
        <dbReference type="EMBL" id="RDE08378.1"/>
    </source>
</evidence>
<name>A0A369W1G2_9HYPH</name>
<dbReference type="OrthoDB" id="9910913at2"/>
<accession>A0A369W1G2</accession>
<proteinExistence type="predicted"/>
<gene>
    <name evidence="1" type="ORF">DVH29_11650</name>
</gene>
<keyword evidence="2" id="KW-1185">Reference proteome</keyword>
<organism evidence="1 2">
    <name type="scientific">Pelagibacterium lacus</name>
    <dbReference type="NCBI Taxonomy" id="2282655"/>
    <lineage>
        <taxon>Bacteria</taxon>
        <taxon>Pseudomonadati</taxon>
        <taxon>Pseudomonadota</taxon>
        <taxon>Alphaproteobacteria</taxon>
        <taxon>Hyphomicrobiales</taxon>
        <taxon>Devosiaceae</taxon>
        <taxon>Pelagibacterium</taxon>
    </lineage>
</organism>
<sequence length="206" mass="22324">MATKDNTPLVCPSPDGQSIADLMAEADKVAINIDALLFLIEEAAWKMVNYNTSGRVCTLEDHNRAAALHTAAEMARRDFLIVQEAVSEGGQFITVRASGSADEEIIAAYQDWAAAYDALALAENDTENTASYEAFRDAEAKVLGFVPTTARGLAIQVTVFTSFYEFDTLADKHFDIEAHLEAVASVKRPASFRGGEALDLDLEELA</sequence>